<dbReference type="AlphaFoldDB" id="A0A0F9FFW6"/>
<dbReference type="EMBL" id="LAZR01030591">
    <property type="protein sequence ID" value="KKL56155.1"/>
    <property type="molecule type" value="Genomic_DNA"/>
</dbReference>
<protein>
    <submittedName>
        <fullName evidence="1">Uncharacterized protein</fullName>
    </submittedName>
</protein>
<sequence>ECVFLTRGEIRQSDNHLPILPNRVLDPLFLPLFLRATFAYDAVNNRTLSQDQLTRASALIGLETSFRYLNNTPNLELFMYYNLAGNEFFARMDILPLSGVVRIWIDSEFVTVGNIGYNGSTNGPWLLIKLVADFVNGKYVRALIGHLELDLTAYALDSSAVASPGWVTFWLRCAAVNAVTNDGYIGHVAGTVDEP</sequence>
<proteinExistence type="predicted"/>
<evidence type="ECO:0000313" key="1">
    <source>
        <dbReference type="EMBL" id="KKL56155.1"/>
    </source>
</evidence>
<organism evidence="1">
    <name type="scientific">marine sediment metagenome</name>
    <dbReference type="NCBI Taxonomy" id="412755"/>
    <lineage>
        <taxon>unclassified sequences</taxon>
        <taxon>metagenomes</taxon>
        <taxon>ecological metagenomes</taxon>
    </lineage>
</organism>
<gene>
    <name evidence="1" type="ORF">LCGC14_2248270</name>
</gene>
<accession>A0A0F9FFW6</accession>
<comment type="caution">
    <text evidence="1">The sequence shown here is derived from an EMBL/GenBank/DDBJ whole genome shotgun (WGS) entry which is preliminary data.</text>
</comment>
<name>A0A0F9FFW6_9ZZZZ</name>
<reference evidence="1" key="1">
    <citation type="journal article" date="2015" name="Nature">
        <title>Complex archaea that bridge the gap between prokaryotes and eukaryotes.</title>
        <authorList>
            <person name="Spang A."/>
            <person name="Saw J.H."/>
            <person name="Jorgensen S.L."/>
            <person name="Zaremba-Niedzwiedzka K."/>
            <person name="Martijn J."/>
            <person name="Lind A.E."/>
            <person name="van Eijk R."/>
            <person name="Schleper C."/>
            <person name="Guy L."/>
            <person name="Ettema T.J."/>
        </authorList>
    </citation>
    <scope>NUCLEOTIDE SEQUENCE</scope>
</reference>
<feature type="non-terminal residue" evidence="1">
    <location>
        <position position="1"/>
    </location>
</feature>